<dbReference type="AlphaFoldDB" id="A0A439CMB3"/>
<proteinExistence type="predicted"/>
<feature type="non-terminal residue" evidence="2">
    <location>
        <position position="1"/>
    </location>
</feature>
<feature type="compositionally biased region" description="Low complexity" evidence="1">
    <location>
        <begin position="15"/>
        <end position="30"/>
    </location>
</feature>
<keyword evidence="3" id="KW-1185">Reference proteome</keyword>
<evidence type="ECO:0000313" key="3">
    <source>
        <dbReference type="Proteomes" id="UP000286045"/>
    </source>
</evidence>
<feature type="region of interest" description="Disordered" evidence="1">
    <location>
        <begin position="1"/>
        <end position="39"/>
    </location>
</feature>
<gene>
    <name evidence="2" type="ORF">EKO27_g11819</name>
</gene>
<protein>
    <submittedName>
        <fullName evidence="2">Uncharacterized protein</fullName>
    </submittedName>
</protein>
<accession>A0A439CMB3</accession>
<evidence type="ECO:0000256" key="1">
    <source>
        <dbReference type="SAM" id="MobiDB-lite"/>
    </source>
</evidence>
<name>A0A439CMB3_9PEZI</name>
<organism evidence="2 3">
    <name type="scientific">Xylaria grammica</name>
    <dbReference type="NCBI Taxonomy" id="363999"/>
    <lineage>
        <taxon>Eukaryota</taxon>
        <taxon>Fungi</taxon>
        <taxon>Dikarya</taxon>
        <taxon>Ascomycota</taxon>
        <taxon>Pezizomycotina</taxon>
        <taxon>Sordariomycetes</taxon>
        <taxon>Xylariomycetidae</taxon>
        <taxon>Xylariales</taxon>
        <taxon>Xylariaceae</taxon>
        <taxon>Xylaria</taxon>
    </lineage>
</organism>
<comment type="caution">
    <text evidence="2">The sequence shown here is derived from an EMBL/GenBank/DDBJ whole genome shotgun (WGS) entry which is preliminary data.</text>
</comment>
<evidence type="ECO:0000313" key="2">
    <source>
        <dbReference type="EMBL" id="RWA03286.1"/>
    </source>
</evidence>
<dbReference type="Proteomes" id="UP000286045">
    <property type="component" value="Unassembled WGS sequence"/>
</dbReference>
<dbReference type="EMBL" id="RYZI01000857">
    <property type="protein sequence ID" value="RWA03286.1"/>
    <property type="molecule type" value="Genomic_DNA"/>
</dbReference>
<reference evidence="2 3" key="1">
    <citation type="submission" date="2018-12" db="EMBL/GenBank/DDBJ databases">
        <title>Draft genome sequence of Xylaria grammica IHI A82.</title>
        <authorList>
            <person name="Buettner E."/>
            <person name="Kellner H."/>
        </authorList>
    </citation>
    <scope>NUCLEOTIDE SEQUENCE [LARGE SCALE GENOMIC DNA]</scope>
    <source>
        <strain evidence="2 3">IHI A82</strain>
    </source>
</reference>
<sequence length="77" mass="8002">GLTPWEPRRIGIGSGSSSSEKSKVGTTSSGARDREREKDAELLRLANGILFPDRFDGVLKNGGAGGQAEAVAATKTD</sequence>